<dbReference type="CDD" id="cd07377">
    <property type="entry name" value="WHTH_GntR"/>
    <property type="match status" value="1"/>
</dbReference>
<dbReference type="Pfam" id="PF07729">
    <property type="entry name" value="FCD"/>
    <property type="match status" value="1"/>
</dbReference>
<dbReference type="Pfam" id="PF00392">
    <property type="entry name" value="GntR"/>
    <property type="match status" value="1"/>
</dbReference>
<reference evidence="6 7" key="1">
    <citation type="submission" date="2017-09" db="EMBL/GenBank/DDBJ databases">
        <title>Large-scale bioinformatics analysis of Bacillus genomes uncovers conserved roles of natural products in bacterial physiology.</title>
        <authorList>
            <consortium name="Agbiome Team Llc"/>
            <person name="Bleich R.M."/>
            <person name="Kirk G.J."/>
            <person name="Santa Maria K.C."/>
            <person name="Allen S.E."/>
            <person name="Farag S."/>
            <person name="Shank E.A."/>
            <person name="Bowers A."/>
        </authorList>
    </citation>
    <scope>NUCLEOTIDE SEQUENCE [LARGE SCALE GENOMIC DNA]</scope>
    <source>
        <strain evidence="6 7">AFS003229</strain>
    </source>
</reference>
<evidence type="ECO:0000313" key="7">
    <source>
        <dbReference type="Proteomes" id="UP000220106"/>
    </source>
</evidence>
<proteinExistence type="predicted"/>
<dbReference type="SMART" id="SM00345">
    <property type="entry name" value="HTH_GNTR"/>
    <property type="match status" value="1"/>
</dbReference>
<name>A0AAX0S988_9BACI</name>
<dbReference type="InterPro" id="IPR008920">
    <property type="entry name" value="TF_FadR/GntR_C"/>
</dbReference>
<evidence type="ECO:0000256" key="2">
    <source>
        <dbReference type="ARBA" id="ARBA00023125"/>
    </source>
</evidence>
<dbReference type="EMBL" id="NUEQ01000010">
    <property type="protein sequence ID" value="PEJ36296.1"/>
    <property type="molecule type" value="Genomic_DNA"/>
</dbReference>
<reference evidence="5 8" key="2">
    <citation type="submission" date="2018-07" db="EMBL/GenBank/DDBJ databases">
        <title>The molecular basis for the intramolecular migration of carboxyl group in the catabolism of para-hydroxybenzoate via gentisate.</title>
        <authorList>
            <person name="Zhao H."/>
            <person name="Xu Y."/>
            <person name="Lin S."/>
            <person name="Spain J.C."/>
            <person name="Zhou N.-Y."/>
        </authorList>
    </citation>
    <scope>NUCLEOTIDE SEQUENCE [LARGE SCALE GENOMIC DNA]</scope>
    <source>
        <strain evidence="5 8">PHB-7a</strain>
    </source>
</reference>
<dbReference type="RefSeq" id="WP_098175081.1">
    <property type="nucleotide sequence ID" value="NZ_CP030926.1"/>
</dbReference>
<gene>
    <name evidence="6" type="ORF">CN689_05020</name>
    <name evidence="5" type="ORF">DTO10_22735</name>
</gene>
<sequence length="224" mass="25713">MVDNNIFDNNSLSRLIAEKITEEIITGKLKAGDKLIEANYAEEFGTSRAPIREAFYLLAIDGLVERIPRKGSVVKGYSERDIIDLLEIRMMLESLAIERIAELDTPESSLIHMEQLVNKMDLVDGDRLEYAMLNQKFHLGIIEMSKSDIIANMYSRLGLPLLSLQRLSFEWVENINKSLKEHHIILNHLHKKQFDEAKKVLIKHNQNVFNPRGKSQPSIKGFNN</sequence>
<accession>A0AAX0S988</accession>
<dbReference type="SUPFAM" id="SSF48008">
    <property type="entry name" value="GntR ligand-binding domain-like"/>
    <property type="match status" value="1"/>
</dbReference>
<dbReference type="GO" id="GO:0003700">
    <property type="term" value="F:DNA-binding transcription factor activity"/>
    <property type="evidence" value="ECO:0007669"/>
    <property type="project" value="InterPro"/>
</dbReference>
<keyword evidence="3" id="KW-0804">Transcription</keyword>
<keyword evidence="2" id="KW-0238">DNA-binding</keyword>
<dbReference type="InterPro" id="IPR036390">
    <property type="entry name" value="WH_DNA-bd_sf"/>
</dbReference>
<keyword evidence="1" id="KW-0805">Transcription regulation</keyword>
<evidence type="ECO:0000256" key="3">
    <source>
        <dbReference type="ARBA" id="ARBA00023163"/>
    </source>
</evidence>
<dbReference type="InterPro" id="IPR000524">
    <property type="entry name" value="Tscrpt_reg_HTH_GntR"/>
</dbReference>
<dbReference type="AlphaFoldDB" id="A0AAX0S988"/>
<dbReference type="PANTHER" id="PTHR43537:SF5">
    <property type="entry name" value="UXU OPERON TRANSCRIPTIONAL REGULATOR"/>
    <property type="match status" value="1"/>
</dbReference>
<dbReference type="EMBL" id="CP030926">
    <property type="protein sequence ID" value="AXN40912.1"/>
    <property type="molecule type" value="Genomic_DNA"/>
</dbReference>
<dbReference type="PANTHER" id="PTHR43537">
    <property type="entry name" value="TRANSCRIPTIONAL REGULATOR, GNTR FAMILY"/>
    <property type="match status" value="1"/>
</dbReference>
<dbReference type="GO" id="GO:0003677">
    <property type="term" value="F:DNA binding"/>
    <property type="evidence" value="ECO:0007669"/>
    <property type="project" value="UniProtKB-KW"/>
</dbReference>
<dbReference type="KEGG" id="pbut:DTO10_22735"/>
<dbReference type="SUPFAM" id="SSF46785">
    <property type="entry name" value="Winged helix' DNA-binding domain"/>
    <property type="match status" value="1"/>
</dbReference>
<evidence type="ECO:0000313" key="8">
    <source>
        <dbReference type="Proteomes" id="UP000260457"/>
    </source>
</evidence>
<feature type="domain" description="HTH gntR-type" evidence="4">
    <location>
        <begin position="10"/>
        <end position="77"/>
    </location>
</feature>
<dbReference type="InterPro" id="IPR036388">
    <property type="entry name" value="WH-like_DNA-bd_sf"/>
</dbReference>
<evidence type="ECO:0000313" key="6">
    <source>
        <dbReference type="EMBL" id="PEJ36296.1"/>
    </source>
</evidence>
<evidence type="ECO:0000259" key="4">
    <source>
        <dbReference type="PROSITE" id="PS50949"/>
    </source>
</evidence>
<protein>
    <submittedName>
        <fullName evidence="6">GntR family transcriptional regulator</fullName>
    </submittedName>
</protein>
<dbReference type="PROSITE" id="PS50949">
    <property type="entry name" value="HTH_GNTR"/>
    <property type="match status" value="1"/>
</dbReference>
<dbReference type="Proteomes" id="UP000260457">
    <property type="component" value="Chromosome"/>
</dbReference>
<organism evidence="6 7">
    <name type="scientific">Peribacillus butanolivorans</name>
    <dbReference type="NCBI Taxonomy" id="421767"/>
    <lineage>
        <taxon>Bacteria</taxon>
        <taxon>Bacillati</taxon>
        <taxon>Bacillota</taxon>
        <taxon>Bacilli</taxon>
        <taxon>Bacillales</taxon>
        <taxon>Bacillaceae</taxon>
        <taxon>Peribacillus</taxon>
    </lineage>
</organism>
<dbReference type="Gene3D" id="1.20.120.530">
    <property type="entry name" value="GntR ligand-binding domain-like"/>
    <property type="match status" value="1"/>
</dbReference>
<dbReference type="Gene3D" id="1.10.10.10">
    <property type="entry name" value="Winged helix-like DNA-binding domain superfamily/Winged helix DNA-binding domain"/>
    <property type="match status" value="1"/>
</dbReference>
<dbReference type="InterPro" id="IPR011711">
    <property type="entry name" value="GntR_C"/>
</dbReference>
<evidence type="ECO:0000256" key="1">
    <source>
        <dbReference type="ARBA" id="ARBA00023015"/>
    </source>
</evidence>
<dbReference type="Proteomes" id="UP000220106">
    <property type="component" value="Unassembled WGS sequence"/>
</dbReference>
<keyword evidence="8" id="KW-1185">Reference proteome</keyword>
<dbReference type="SMART" id="SM00895">
    <property type="entry name" value="FCD"/>
    <property type="match status" value="1"/>
</dbReference>
<evidence type="ECO:0000313" key="5">
    <source>
        <dbReference type="EMBL" id="AXN40912.1"/>
    </source>
</evidence>